<keyword evidence="2" id="KW-0687">Ribonucleoprotein</keyword>
<dbReference type="InterPro" id="IPR035980">
    <property type="entry name" value="Ribosomal_bS6_sf"/>
</dbReference>
<dbReference type="GO" id="GO:0003735">
    <property type="term" value="F:structural constituent of ribosome"/>
    <property type="evidence" value="ECO:0007669"/>
    <property type="project" value="InterPro"/>
</dbReference>
<dbReference type="GO" id="GO:0006412">
    <property type="term" value="P:translation"/>
    <property type="evidence" value="ECO:0007669"/>
    <property type="project" value="UniProtKB-UniRule"/>
</dbReference>
<comment type="subcellular location">
    <subcellularLocation>
        <location evidence="2">Plastid</location>
        <location evidence="2">Chloroplast</location>
    </subcellularLocation>
</comment>
<protein>
    <recommendedName>
        <fullName evidence="2">Small ribosomal subunit protein bS6c</fullName>
    </recommendedName>
</protein>
<dbReference type="Pfam" id="PF01250">
    <property type="entry name" value="Ribosomal_S6"/>
    <property type="match status" value="1"/>
</dbReference>
<accession>A0A3Q8CJI8</accession>
<dbReference type="PANTHER" id="PTHR21011:SF1">
    <property type="entry name" value="SMALL RIBOSOMAL SUBUNIT PROTEIN BS6M"/>
    <property type="match status" value="1"/>
</dbReference>
<dbReference type="InterPro" id="IPR020814">
    <property type="entry name" value="Ribosomal_S6_plastid/chlpt"/>
</dbReference>
<organism evidence="3">
    <name type="scientific">Tisochrysis lutea</name>
    <dbReference type="NCBI Taxonomy" id="1321669"/>
    <lineage>
        <taxon>Eukaryota</taxon>
        <taxon>Haptista</taxon>
        <taxon>Haptophyta</taxon>
        <taxon>Prymnesiophyceae</taxon>
        <taxon>Isochrysidales</taxon>
        <taxon>Isochrysidaceae</taxon>
        <taxon>Tisochrysis</taxon>
    </lineage>
</organism>
<dbReference type="GO" id="GO:0009507">
    <property type="term" value="C:chloroplast"/>
    <property type="evidence" value="ECO:0007669"/>
    <property type="project" value="UniProtKB-SubCell"/>
</dbReference>
<evidence type="ECO:0000313" key="3">
    <source>
        <dbReference type="EMBL" id="AUM82531.1"/>
    </source>
</evidence>
<dbReference type="InterPro" id="IPR000529">
    <property type="entry name" value="Ribosomal_bS6"/>
</dbReference>
<dbReference type="SUPFAM" id="SSF54995">
    <property type="entry name" value="Ribosomal protein S6"/>
    <property type="match status" value="1"/>
</dbReference>
<keyword evidence="2" id="KW-0694">RNA-binding</keyword>
<dbReference type="Gene3D" id="3.30.70.60">
    <property type="match status" value="1"/>
</dbReference>
<dbReference type="GeneID" id="38947148"/>
<dbReference type="HAMAP" id="MF_00360">
    <property type="entry name" value="Ribosomal_bS6"/>
    <property type="match status" value="1"/>
</dbReference>
<geneLocation type="chloroplast" evidence="3"/>
<keyword evidence="2" id="KW-0699">rRNA-binding</keyword>
<proteinExistence type="inferred from homology"/>
<dbReference type="GO" id="GO:0005840">
    <property type="term" value="C:ribosome"/>
    <property type="evidence" value="ECO:0007669"/>
    <property type="project" value="UniProtKB-KW"/>
</dbReference>
<keyword evidence="2 3" id="KW-0689">Ribosomal protein</keyword>
<name>A0A3Q8CJI8_9EUKA</name>
<evidence type="ECO:0000256" key="2">
    <source>
        <dbReference type="HAMAP-Rule" id="MF_00360"/>
    </source>
</evidence>
<dbReference type="RefSeq" id="YP_009550229.1">
    <property type="nucleotide sequence ID" value="NC_040291.1"/>
</dbReference>
<comment type="similarity">
    <text evidence="1 2">Belongs to the bacterial ribosomal protein bS6 family.</text>
</comment>
<sequence>MQKELELYEMLYLVDPSFTESELDSKTSFYRDFLISRGSQVMVQNRGKRSLSYKIRGCETANYIQMIYVGNQKLRENLNTTISRDSSVLRHLTTKIPKLPEVL</sequence>
<dbReference type="InterPro" id="IPR014717">
    <property type="entry name" value="Transl_elong_EF1B/ribsomal_bS6"/>
</dbReference>
<gene>
    <name evidence="2 3" type="primary">rps6</name>
</gene>
<reference evidence="3" key="1">
    <citation type="journal article" date="2019" name="Mitochondrial DNA Part B Resour">
        <title>The chloroplast genome of the marine microalga Tisochrysis lutea.</title>
        <authorList>
            <person name="Mendez-Leyva A.B."/>
            <person name="Guo J."/>
            <person name="Mudd E.A."/>
            <person name="Wong J."/>
            <person name="Schwartz J.-M."/>
            <person name="Day A."/>
        </authorList>
    </citation>
    <scope>NUCLEOTIDE SEQUENCE</scope>
</reference>
<dbReference type="PANTHER" id="PTHR21011">
    <property type="entry name" value="MITOCHONDRIAL 28S RIBOSOMAL PROTEIN S6"/>
    <property type="match status" value="1"/>
</dbReference>
<dbReference type="GO" id="GO:0070181">
    <property type="term" value="F:small ribosomal subunit rRNA binding"/>
    <property type="evidence" value="ECO:0007669"/>
    <property type="project" value="TreeGrafter"/>
</dbReference>
<evidence type="ECO:0000256" key="1">
    <source>
        <dbReference type="ARBA" id="ARBA00009512"/>
    </source>
</evidence>
<dbReference type="GO" id="GO:1990904">
    <property type="term" value="C:ribonucleoprotein complex"/>
    <property type="evidence" value="ECO:0007669"/>
    <property type="project" value="UniProtKB-KW"/>
</dbReference>
<keyword evidence="3" id="KW-0934">Plastid</keyword>
<comment type="function">
    <text evidence="2">Binds together with bS18 to 16S ribosomal RNA.</text>
</comment>
<keyword evidence="3" id="KW-0150">Chloroplast</keyword>
<dbReference type="EMBL" id="MF795089">
    <property type="protein sequence ID" value="AUM82531.1"/>
    <property type="molecule type" value="Genomic_DNA"/>
</dbReference>
<dbReference type="AlphaFoldDB" id="A0A3Q8CJI8"/>